<reference evidence="1" key="1">
    <citation type="submission" date="2015-03" db="EMBL/GenBank/DDBJ databases">
        <authorList>
            <person name="Xie B.-B."/>
            <person name="Rong J.-C."/>
            <person name="Qin Q.-L."/>
            <person name="Zhang Y.-Z."/>
        </authorList>
    </citation>
    <scope>NUCLEOTIDE SEQUENCE</scope>
    <source>
        <strain evidence="1">DSM 14585</strain>
    </source>
</reference>
<gene>
    <name evidence="1" type="ORF">PAGA_a1911</name>
</gene>
<evidence type="ECO:0000313" key="1">
    <source>
        <dbReference type="EMBL" id="ATC82259.1"/>
    </source>
</evidence>
<dbReference type="Proteomes" id="UP000217277">
    <property type="component" value="Chromosome I"/>
</dbReference>
<protein>
    <submittedName>
        <fullName evidence="1">Uncharacterized protein</fullName>
    </submittedName>
</protein>
<sequence length="141" mass="15390">MLKKTMCVLLGSLVLQGCVDSHLVTGVIEDSIKFESGDNMLIYDVSIEGSKHSCTMLLAVMGEDLWALENEDTLLGGLACIDKEGRILSGPPEVDGFTWKPVEGGFEFTMNATATEQNNKSEKLNIYTTSPLFVPLTKDLK</sequence>
<evidence type="ECO:0000313" key="2">
    <source>
        <dbReference type="Proteomes" id="UP000217277"/>
    </source>
</evidence>
<organism evidence="1 2">
    <name type="scientific">Pseudoalteromonas agarivorans DSM 14585</name>
    <dbReference type="NCBI Taxonomy" id="1312369"/>
    <lineage>
        <taxon>Bacteria</taxon>
        <taxon>Pseudomonadati</taxon>
        <taxon>Pseudomonadota</taxon>
        <taxon>Gammaproteobacteria</taxon>
        <taxon>Alteromonadales</taxon>
        <taxon>Pseudoalteromonadaceae</taxon>
        <taxon>Pseudoalteromonas</taxon>
    </lineage>
</organism>
<keyword evidence="2" id="KW-1185">Reference proteome</keyword>
<accession>A0ACA8DW32</accession>
<name>A0ACA8DW32_9GAMM</name>
<dbReference type="EMBL" id="CP011011">
    <property type="protein sequence ID" value="ATC82259.1"/>
    <property type="molecule type" value="Genomic_DNA"/>
</dbReference>
<proteinExistence type="predicted"/>